<reference evidence="6" key="1">
    <citation type="submission" date="2020-07" db="EMBL/GenBank/DDBJ databases">
        <authorList>
            <person name="Lin J."/>
        </authorList>
    </citation>
    <scope>NUCLEOTIDE SEQUENCE</scope>
</reference>
<dbReference type="Gene3D" id="2.160.20.10">
    <property type="entry name" value="Single-stranded right-handed beta-helix, Pectin lyase-like"/>
    <property type="match status" value="2"/>
</dbReference>
<evidence type="ECO:0000256" key="2">
    <source>
        <dbReference type="ARBA" id="ARBA00022801"/>
    </source>
</evidence>
<gene>
    <name evidence="6" type="ORF">CB5_LOCUS20112</name>
</gene>
<sequence length="246" mass="26455">MGATVVTGARHAQMPGLTTYDTATVAVLADGFRARGLTFENAAGPGRTRPSHSGPTAICRSSSTSSSAGTRTHSTPAPSVSCTAAAASPAPSTSSSEMLPRCSIGGATSREPGEGERNAVTAHGRTDPSQPTGFVFYNCTVTGSAEYLELYRKKPRVHRVYLGRPWKEYSRTVFVRCYFGEVVRPEGWLPWRGDFALKTLFYGEYGSLGPGANASARVEWSSQIEEEHLGVYSPENFIQGDEWVAY</sequence>
<feature type="domain" description="Pectinesterase catalytic" evidence="5">
    <location>
        <begin position="101"/>
        <end position="241"/>
    </location>
</feature>
<feature type="compositionally biased region" description="Low complexity" evidence="4">
    <location>
        <begin position="61"/>
        <end position="96"/>
    </location>
</feature>
<feature type="domain" description="Pectinesterase catalytic" evidence="5">
    <location>
        <begin position="2"/>
        <end position="47"/>
    </location>
</feature>
<dbReference type="InterPro" id="IPR000070">
    <property type="entry name" value="Pectinesterase_cat"/>
</dbReference>
<dbReference type="InterPro" id="IPR012334">
    <property type="entry name" value="Pectin_lyas_fold"/>
</dbReference>
<dbReference type="PANTHER" id="PTHR31707">
    <property type="entry name" value="PECTINESTERASE"/>
    <property type="match status" value="1"/>
</dbReference>
<keyword evidence="2" id="KW-0378">Hydrolase</keyword>
<protein>
    <recommendedName>
        <fullName evidence="5">Pectinesterase catalytic domain-containing protein</fullName>
    </recommendedName>
</protein>
<feature type="region of interest" description="Disordered" evidence="4">
    <location>
        <begin position="40"/>
        <end position="127"/>
    </location>
</feature>
<evidence type="ECO:0000256" key="4">
    <source>
        <dbReference type="SAM" id="MobiDB-lite"/>
    </source>
</evidence>
<dbReference type="SUPFAM" id="SSF51126">
    <property type="entry name" value="Pectin lyase-like"/>
    <property type="match status" value="1"/>
</dbReference>
<dbReference type="GO" id="GO:0030599">
    <property type="term" value="F:pectinesterase activity"/>
    <property type="evidence" value="ECO:0007669"/>
    <property type="project" value="InterPro"/>
</dbReference>
<evidence type="ECO:0000313" key="6">
    <source>
        <dbReference type="EMBL" id="CAD1836901.1"/>
    </source>
</evidence>
<dbReference type="InterPro" id="IPR011050">
    <property type="entry name" value="Pectin_lyase_fold/virulence"/>
</dbReference>
<dbReference type="GO" id="GO:0042545">
    <property type="term" value="P:cell wall modification"/>
    <property type="evidence" value="ECO:0007669"/>
    <property type="project" value="InterPro"/>
</dbReference>
<dbReference type="AlphaFoldDB" id="A0A6V7Q1M6"/>
<name>A0A6V7Q1M6_ANACO</name>
<dbReference type="GO" id="GO:0045490">
    <property type="term" value="P:pectin catabolic process"/>
    <property type="evidence" value="ECO:0007669"/>
    <property type="project" value="UniProtKB-UniPathway"/>
</dbReference>
<dbReference type="EMBL" id="LR862131">
    <property type="protein sequence ID" value="CAD1836901.1"/>
    <property type="molecule type" value="Genomic_DNA"/>
</dbReference>
<dbReference type="Pfam" id="PF01095">
    <property type="entry name" value="Pectinesterase"/>
    <property type="match status" value="2"/>
</dbReference>
<evidence type="ECO:0000256" key="1">
    <source>
        <dbReference type="ARBA" id="ARBA00005184"/>
    </source>
</evidence>
<evidence type="ECO:0000256" key="3">
    <source>
        <dbReference type="ARBA" id="ARBA00023085"/>
    </source>
</evidence>
<organism evidence="6">
    <name type="scientific">Ananas comosus var. bracteatus</name>
    <name type="common">red pineapple</name>
    <dbReference type="NCBI Taxonomy" id="296719"/>
    <lineage>
        <taxon>Eukaryota</taxon>
        <taxon>Viridiplantae</taxon>
        <taxon>Streptophyta</taxon>
        <taxon>Embryophyta</taxon>
        <taxon>Tracheophyta</taxon>
        <taxon>Spermatophyta</taxon>
        <taxon>Magnoliopsida</taxon>
        <taxon>Liliopsida</taxon>
        <taxon>Poales</taxon>
        <taxon>Bromeliaceae</taxon>
        <taxon>Bromelioideae</taxon>
        <taxon>Ananas</taxon>
    </lineage>
</organism>
<comment type="pathway">
    <text evidence="1">Glycan metabolism; pectin degradation; 2-dehydro-3-deoxy-D-gluconate from pectin: step 1/5.</text>
</comment>
<evidence type="ECO:0000259" key="5">
    <source>
        <dbReference type="Pfam" id="PF01095"/>
    </source>
</evidence>
<keyword evidence="3" id="KW-0063">Aspartyl esterase</keyword>
<dbReference type="UniPathway" id="UPA00545">
    <property type="reaction ID" value="UER00823"/>
</dbReference>
<proteinExistence type="predicted"/>
<accession>A0A6V7Q1M6</accession>